<evidence type="ECO:0000313" key="2">
    <source>
        <dbReference type="Proteomes" id="UP000266861"/>
    </source>
</evidence>
<dbReference type="InterPro" id="IPR011990">
    <property type="entry name" value="TPR-like_helical_dom_sf"/>
</dbReference>
<keyword evidence="2" id="KW-1185">Reference proteome</keyword>
<accession>A0A397JMS0</accession>
<reference evidence="1 2" key="1">
    <citation type="submission" date="2018-08" db="EMBL/GenBank/DDBJ databases">
        <title>Genome and evolution of the arbuscular mycorrhizal fungus Diversispora epigaea (formerly Glomus versiforme) and its bacterial endosymbionts.</title>
        <authorList>
            <person name="Sun X."/>
            <person name="Fei Z."/>
            <person name="Harrison M."/>
        </authorList>
    </citation>
    <scope>NUCLEOTIDE SEQUENCE [LARGE SCALE GENOMIC DNA]</scope>
    <source>
        <strain evidence="1 2">IT104</strain>
    </source>
</reference>
<dbReference type="SUPFAM" id="SSF48452">
    <property type="entry name" value="TPR-like"/>
    <property type="match status" value="1"/>
</dbReference>
<dbReference type="AlphaFoldDB" id="A0A397JMS0"/>
<dbReference type="Proteomes" id="UP000266861">
    <property type="component" value="Unassembled WGS sequence"/>
</dbReference>
<name>A0A397JMS0_9GLOM</name>
<dbReference type="OrthoDB" id="629492at2759"/>
<gene>
    <name evidence="1" type="ORF">Glove_60g38</name>
</gene>
<comment type="caution">
    <text evidence="1">The sequence shown here is derived from an EMBL/GenBank/DDBJ whole genome shotgun (WGS) entry which is preliminary data.</text>
</comment>
<sequence length="152" mass="17465">MVILLECGCESTYINKANIMKELKKLNNSTQVDFENSFDFIIFISLHLVKRLNGFYTGAIYDLSEAIIIDPNNCYALKCRAYCYYKLKLYEEALCDLNMVILLECGCESTYINKANIMKELKKLNNSTQVDFEVGRNLDTKGKKIINNINSI</sequence>
<evidence type="ECO:0000313" key="1">
    <source>
        <dbReference type="EMBL" id="RHZ85790.1"/>
    </source>
</evidence>
<dbReference type="STRING" id="1348612.A0A397JMS0"/>
<dbReference type="Gene3D" id="1.25.40.10">
    <property type="entry name" value="Tetratricopeptide repeat domain"/>
    <property type="match status" value="1"/>
</dbReference>
<protein>
    <submittedName>
        <fullName evidence="1">Uncharacterized protein</fullName>
    </submittedName>
</protein>
<dbReference type="EMBL" id="PQFF01000057">
    <property type="protein sequence ID" value="RHZ85790.1"/>
    <property type="molecule type" value="Genomic_DNA"/>
</dbReference>
<proteinExistence type="predicted"/>
<organism evidence="1 2">
    <name type="scientific">Diversispora epigaea</name>
    <dbReference type="NCBI Taxonomy" id="1348612"/>
    <lineage>
        <taxon>Eukaryota</taxon>
        <taxon>Fungi</taxon>
        <taxon>Fungi incertae sedis</taxon>
        <taxon>Mucoromycota</taxon>
        <taxon>Glomeromycotina</taxon>
        <taxon>Glomeromycetes</taxon>
        <taxon>Diversisporales</taxon>
        <taxon>Diversisporaceae</taxon>
        <taxon>Diversispora</taxon>
    </lineage>
</organism>